<reference evidence="1 2" key="1">
    <citation type="journal article" date="2023" name="Plants (Basel)">
        <title>Bridging the Gap: Combining Genomics and Transcriptomics Approaches to Understand Stylosanthes scabra, an Orphan Legume from the Brazilian Caatinga.</title>
        <authorList>
            <person name="Ferreira-Neto J.R.C."/>
            <person name="da Silva M.D."/>
            <person name="Binneck E."/>
            <person name="de Melo N.F."/>
            <person name="da Silva R.H."/>
            <person name="de Melo A.L.T.M."/>
            <person name="Pandolfi V."/>
            <person name="Bustamante F.O."/>
            <person name="Brasileiro-Vidal A.C."/>
            <person name="Benko-Iseppon A.M."/>
        </authorList>
    </citation>
    <scope>NUCLEOTIDE SEQUENCE [LARGE SCALE GENOMIC DNA]</scope>
    <source>
        <tissue evidence="1">Leaves</tissue>
    </source>
</reference>
<accession>A0ABU6ZET3</accession>
<sequence>MENDEFIAPTLVASTFLAKSLARSRDRNGRAAQRRKSNSLFFRHFRLVFRSFPDALVRHRPHCRLRLAVLSPTSTASSPAAAARALTRRLKLPCQPLLLSLRYHSSHWICLIIHGSDSATCRKPCNLIAVGVACVIHGAGRAKCRLLGACPRPGFDPPAQPVFATRDASSALTHFLPPPDAATCPNLLTWPLTWHFFVGPSLRFFG</sequence>
<protein>
    <submittedName>
        <fullName evidence="1">Uncharacterized protein</fullName>
    </submittedName>
</protein>
<dbReference type="EMBL" id="JASCZI010272133">
    <property type="protein sequence ID" value="MED6220467.1"/>
    <property type="molecule type" value="Genomic_DNA"/>
</dbReference>
<organism evidence="1 2">
    <name type="scientific">Stylosanthes scabra</name>
    <dbReference type="NCBI Taxonomy" id="79078"/>
    <lineage>
        <taxon>Eukaryota</taxon>
        <taxon>Viridiplantae</taxon>
        <taxon>Streptophyta</taxon>
        <taxon>Embryophyta</taxon>
        <taxon>Tracheophyta</taxon>
        <taxon>Spermatophyta</taxon>
        <taxon>Magnoliopsida</taxon>
        <taxon>eudicotyledons</taxon>
        <taxon>Gunneridae</taxon>
        <taxon>Pentapetalae</taxon>
        <taxon>rosids</taxon>
        <taxon>fabids</taxon>
        <taxon>Fabales</taxon>
        <taxon>Fabaceae</taxon>
        <taxon>Papilionoideae</taxon>
        <taxon>50 kb inversion clade</taxon>
        <taxon>dalbergioids sensu lato</taxon>
        <taxon>Dalbergieae</taxon>
        <taxon>Pterocarpus clade</taxon>
        <taxon>Stylosanthes</taxon>
    </lineage>
</organism>
<name>A0ABU6ZET3_9FABA</name>
<gene>
    <name evidence="1" type="ORF">PIB30_045102</name>
</gene>
<dbReference type="Proteomes" id="UP001341840">
    <property type="component" value="Unassembled WGS sequence"/>
</dbReference>
<comment type="caution">
    <text evidence="1">The sequence shown here is derived from an EMBL/GenBank/DDBJ whole genome shotgun (WGS) entry which is preliminary data.</text>
</comment>
<proteinExistence type="predicted"/>
<keyword evidence="2" id="KW-1185">Reference proteome</keyword>
<evidence type="ECO:0000313" key="1">
    <source>
        <dbReference type="EMBL" id="MED6220467.1"/>
    </source>
</evidence>
<evidence type="ECO:0000313" key="2">
    <source>
        <dbReference type="Proteomes" id="UP001341840"/>
    </source>
</evidence>